<evidence type="ECO:0000256" key="1">
    <source>
        <dbReference type="SAM" id="MobiDB-lite"/>
    </source>
</evidence>
<dbReference type="OrthoDB" id="3463619at2"/>
<gene>
    <name evidence="2" type="ordered locus">Tcur_1906</name>
</gene>
<dbReference type="RefSeq" id="WP_012852260.1">
    <property type="nucleotide sequence ID" value="NC_013510.1"/>
</dbReference>
<evidence type="ECO:0000313" key="2">
    <source>
        <dbReference type="EMBL" id="ACY97476.1"/>
    </source>
</evidence>
<evidence type="ECO:0000313" key="3">
    <source>
        <dbReference type="Proteomes" id="UP000001918"/>
    </source>
</evidence>
<name>D1ADL6_THECD</name>
<dbReference type="KEGG" id="tcu:Tcur_1906"/>
<reference evidence="2 3" key="1">
    <citation type="journal article" date="2011" name="Stand. Genomic Sci.">
        <title>Complete genome sequence of Thermomonospora curvata type strain (B9).</title>
        <authorList>
            <person name="Chertkov O."/>
            <person name="Sikorski J."/>
            <person name="Nolan M."/>
            <person name="Lapidus A."/>
            <person name="Lucas S."/>
            <person name="Del Rio T.G."/>
            <person name="Tice H."/>
            <person name="Cheng J.F."/>
            <person name="Goodwin L."/>
            <person name="Pitluck S."/>
            <person name="Liolios K."/>
            <person name="Ivanova N."/>
            <person name="Mavromatis K."/>
            <person name="Mikhailova N."/>
            <person name="Ovchinnikova G."/>
            <person name="Pati A."/>
            <person name="Chen A."/>
            <person name="Palaniappan K."/>
            <person name="Djao O.D."/>
            <person name="Land M."/>
            <person name="Hauser L."/>
            <person name="Chang Y.J."/>
            <person name="Jeffries C.D."/>
            <person name="Brettin T."/>
            <person name="Han C."/>
            <person name="Detter J.C."/>
            <person name="Rohde M."/>
            <person name="Goker M."/>
            <person name="Woyke T."/>
            <person name="Bristow J."/>
            <person name="Eisen J.A."/>
            <person name="Markowitz V."/>
            <person name="Hugenholtz P."/>
            <person name="Klenk H.P."/>
            <person name="Kyrpides N.C."/>
        </authorList>
    </citation>
    <scope>NUCLEOTIDE SEQUENCE [LARGE SCALE GENOMIC DNA]</scope>
    <source>
        <strain evidence="3">ATCC 19995 / DSM 43183 / JCM 3096 / KCTC 9072 / NBRC 15933 / NCIMB 10081 / Henssen B9</strain>
    </source>
</reference>
<sequence length="245" mass="25859">MEPSPLLGLLILLLPVAAIGLTLRRRAPAPAPAMTARVSAAPPAAAPPAPPPPRQRADGVALTPFCGLLLALGGRRAADLARLITLSALEDGSGLVVLPRADAMRLLGLEEDELLDEPPDELFLPGTLDAALSYLETELRLRARGQGSGAQPRLLLVADCGAEADRIARLFARHPGALSAVILGEWPGERTVVDTDGRISAPSHLAALLPKQAPALSRAEARHRLDALLAGSRRRSRGPRRGRRR</sequence>
<keyword evidence="3" id="KW-1185">Reference proteome</keyword>
<dbReference type="Proteomes" id="UP000001918">
    <property type="component" value="Chromosome"/>
</dbReference>
<dbReference type="HOGENOM" id="CLU_1133173_0_0_11"/>
<proteinExistence type="predicted"/>
<organism evidence="2 3">
    <name type="scientific">Thermomonospora curvata (strain ATCC 19995 / DSM 43183 / JCM 3096 / KCTC 9072 / NBRC 15933 / NCIMB 10081 / Henssen B9)</name>
    <dbReference type="NCBI Taxonomy" id="471852"/>
    <lineage>
        <taxon>Bacteria</taxon>
        <taxon>Bacillati</taxon>
        <taxon>Actinomycetota</taxon>
        <taxon>Actinomycetes</taxon>
        <taxon>Streptosporangiales</taxon>
        <taxon>Thermomonosporaceae</taxon>
        <taxon>Thermomonospora</taxon>
    </lineage>
</organism>
<protein>
    <submittedName>
        <fullName evidence="2">Uncharacterized protein</fullName>
    </submittedName>
</protein>
<dbReference type="EMBL" id="CP001738">
    <property type="protein sequence ID" value="ACY97476.1"/>
    <property type="molecule type" value="Genomic_DNA"/>
</dbReference>
<feature type="region of interest" description="Disordered" evidence="1">
    <location>
        <begin position="34"/>
        <end position="57"/>
    </location>
</feature>
<dbReference type="AlphaFoldDB" id="D1ADL6"/>
<accession>D1ADL6</accession>
<feature type="compositionally biased region" description="Pro residues" evidence="1">
    <location>
        <begin position="44"/>
        <end position="54"/>
    </location>
</feature>